<accession>A0AAW1FHF3</accession>
<evidence type="ECO:0000256" key="1">
    <source>
        <dbReference type="SAM" id="MobiDB-lite"/>
    </source>
</evidence>
<evidence type="ECO:0000313" key="3">
    <source>
        <dbReference type="Proteomes" id="UP001488805"/>
    </source>
</evidence>
<proteinExistence type="predicted"/>
<dbReference type="EMBL" id="JBCEZU010000067">
    <property type="protein sequence ID" value="KAK9534163.1"/>
    <property type="molecule type" value="Genomic_DNA"/>
</dbReference>
<dbReference type="Proteomes" id="UP001488805">
    <property type="component" value="Unassembled WGS sequence"/>
</dbReference>
<evidence type="ECO:0000313" key="2">
    <source>
        <dbReference type="EMBL" id="KAK9534163.1"/>
    </source>
</evidence>
<reference evidence="2 3" key="1">
    <citation type="journal article" date="2024" name="Genome Biol. Evol.">
        <title>Chromosome-level genome assembly of the viviparous eelpout Zoarces viviparus.</title>
        <authorList>
            <person name="Fuhrmann N."/>
            <person name="Brasseur M.V."/>
            <person name="Bakowski C.E."/>
            <person name="Podsiadlowski L."/>
            <person name="Prost S."/>
            <person name="Krehenwinkel H."/>
            <person name="Mayer C."/>
        </authorList>
    </citation>
    <scope>NUCLEOTIDE SEQUENCE [LARGE SCALE GENOMIC DNA]</scope>
    <source>
        <strain evidence="2">NO-MEL_2022_Ind0_liver</strain>
    </source>
</reference>
<sequence length="94" mass="10343">MQKKSSIPPPGVRGVHGAGCSAGCLRLWKRKSAPLLLLLLLLLLLFGPRTHCETRELHFPPTLDALNSREGEQRRVSVAKSQRRGAPPPPHPQL</sequence>
<organism evidence="2 3">
    <name type="scientific">Zoarces viviparus</name>
    <name type="common">Viviparous eelpout</name>
    <name type="synonym">Blennius viviparus</name>
    <dbReference type="NCBI Taxonomy" id="48416"/>
    <lineage>
        <taxon>Eukaryota</taxon>
        <taxon>Metazoa</taxon>
        <taxon>Chordata</taxon>
        <taxon>Craniata</taxon>
        <taxon>Vertebrata</taxon>
        <taxon>Euteleostomi</taxon>
        <taxon>Actinopterygii</taxon>
        <taxon>Neopterygii</taxon>
        <taxon>Teleostei</taxon>
        <taxon>Neoteleostei</taxon>
        <taxon>Acanthomorphata</taxon>
        <taxon>Eupercaria</taxon>
        <taxon>Perciformes</taxon>
        <taxon>Cottioidei</taxon>
        <taxon>Zoarcales</taxon>
        <taxon>Zoarcidae</taxon>
        <taxon>Zoarcinae</taxon>
        <taxon>Zoarces</taxon>
    </lineage>
</organism>
<protein>
    <submittedName>
        <fullName evidence="2">Uncharacterized protein</fullName>
    </submittedName>
</protein>
<comment type="caution">
    <text evidence="2">The sequence shown here is derived from an EMBL/GenBank/DDBJ whole genome shotgun (WGS) entry which is preliminary data.</text>
</comment>
<gene>
    <name evidence="2" type="ORF">VZT92_009228</name>
</gene>
<keyword evidence="3" id="KW-1185">Reference proteome</keyword>
<feature type="region of interest" description="Disordered" evidence="1">
    <location>
        <begin position="64"/>
        <end position="94"/>
    </location>
</feature>
<dbReference type="AlphaFoldDB" id="A0AAW1FHF3"/>
<name>A0AAW1FHF3_ZOAVI</name>